<dbReference type="Pfam" id="PF01129">
    <property type="entry name" value="ART"/>
    <property type="match status" value="1"/>
</dbReference>
<name>A0A814A7V3_ADIRI</name>
<dbReference type="EMBL" id="CAJNOR010000424">
    <property type="protein sequence ID" value="CAF0910352.1"/>
    <property type="molecule type" value="Genomic_DNA"/>
</dbReference>
<sequence length="642" mass="76014">MGCHTSHVNLSPIATTMNDQEIKIQFKNLEMFILLWVDENLHYESQFRQIINQIKTFEDPSECQKYLEDESMKMNKYVVIISGSAKTRQLIMHFHDLQQITSCYVFCQENLVKLNQQWAQNFSKIKGVFNNIDDLHLTLSNDQKCREQIDESALPVQIYNRNSSLQSRNAFFLYFHLFIDVLFEMTNTENDHIRLKQDFIKICRENYQNNAQELAILNEFNETYIKEKAIWWYTRESCIYRLLNKALRLQDISTLFLMRFFIKDLYSELLHEYNHNLEVALQYVYRGQAIDVQEVKLIRENLGEFLSFNSFLSASEDRQISMNFAKRIPITSDLTAILFEFELNKQIKNTRPYAKIQHLSYFSEENEILIGLGSIFEIKEIFYDENEHIWICQMSLSSEDNYQLKDILQRDKLNIGNDCTSLGYLLYQMGDTNKAKEYFNQLLLNSQTLTFEEIASCYRGLAGVGRAENDYKISLEYHLKELDIYQKIIPPVPLFYIGDCYRCIGNIYRNLNDLDQALSYQEKALELLPEDHPSYPDIYSNIAQIYQDQDKTDLALEYFQKCISKQEILLPKDHPHIGSTYANIGIMYMNLFDSRQAIFYYEKARNILVKSRPLNHSDILQLEGFIQLCQERLAWEEQQIHQ</sequence>
<evidence type="ECO:0000256" key="7">
    <source>
        <dbReference type="ARBA" id="ARBA00047597"/>
    </source>
</evidence>
<comment type="similarity">
    <text evidence="1 9">Belongs to the Arg-specific ADP-ribosyltransferase family.</text>
</comment>
<keyword evidence="9" id="KW-0520">NAD</keyword>
<evidence type="ECO:0000256" key="8">
    <source>
        <dbReference type="PROSITE-ProRule" id="PRU00339"/>
    </source>
</evidence>
<dbReference type="InterPro" id="IPR011990">
    <property type="entry name" value="TPR-like_helical_dom_sf"/>
</dbReference>
<accession>A0A814A7V3</accession>
<proteinExistence type="inferred from homology"/>
<evidence type="ECO:0000256" key="2">
    <source>
        <dbReference type="ARBA" id="ARBA00022676"/>
    </source>
</evidence>
<dbReference type="EC" id="2.4.2.31" evidence="9"/>
<evidence type="ECO:0000256" key="9">
    <source>
        <dbReference type="RuleBase" id="RU361228"/>
    </source>
</evidence>
<evidence type="ECO:0000313" key="10">
    <source>
        <dbReference type="EMBL" id="CAF0910352.1"/>
    </source>
</evidence>
<keyword evidence="9" id="KW-0521">NADP</keyword>
<dbReference type="Gene3D" id="1.25.40.10">
    <property type="entry name" value="Tetratricopeptide repeat domain"/>
    <property type="match status" value="2"/>
</dbReference>
<dbReference type="EMBL" id="CAJNOJ010000364">
    <property type="protein sequence ID" value="CAF1418534.1"/>
    <property type="molecule type" value="Genomic_DNA"/>
</dbReference>
<dbReference type="InterPro" id="IPR019734">
    <property type="entry name" value="TPR_rpt"/>
</dbReference>
<keyword evidence="6 8" id="KW-0802">TPR repeat</keyword>
<keyword evidence="5" id="KW-0677">Repeat</keyword>
<keyword evidence="2 9" id="KW-0328">Glycosyltransferase</keyword>
<dbReference type="SUPFAM" id="SSF48452">
    <property type="entry name" value="TPR-like"/>
    <property type="match status" value="2"/>
</dbReference>
<dbReference type="GO" id="GO:0106274">
    <property type="term" value="F:NAD+-protein-arginine ADP-ribosyltransferase activity"/>
    <property type="evidence" value="ECO:0007669"/>
    <property type="project" value="UniProtKB-EC"/>
</dbReference>
<organism evidence="10 12">
    <name type="scientific">Adineta ricciae</name>
    <name type="common">Rotifer</name>
    <dbReference type="NCBI Taxonomy" id="249248"/>
    <lineage>
        <taxon>Eukaryota</taxon>
        <taxon>Metazoa</taxon>
        <taxon>Spiralia</taxon>
        <taxon>Gnathifera</taxon>
        <taxon>Rotifera</taxon>
        <taxon>Eurotatoria</taxon>
        <taxon>Bdelloidea</taxon>
        <taxon>Adinetida</taxon>
        <taxon>Adinetidae</taxon>
        <taxon>Adineta</taxon>
    </lineage>
</organism>
<feature type="repeat" description="TPR" evidence="8">
    <location>
        <begin position="536"/>
        <end position="569"/>
    </location>
</feature>
<dbReference type="PROSITE" id="PS50005">
    <property type="entry name" value="TPR"/>
    <property type="match status" value="2"/>
</dbReference>
<dbReference type="SUPFAM" id="SSF56399">
    <property type="entry name" value="ADP-ribosylation"/>
    <property type="match status" value="1"/>
</dbReference>
<evidence type="ECO:0000256" key="3">
    <source>
        <dbReference type="ARBA" id="ARBA00022679"/>
    </source>
</evidence>
<dbReference type="Proteomes" id="UP000663852">
    <property type="component" value="Unassembled WGS sequence"/>
</dbReference>
<dbReference type="PANTHER" id="PTHR45641:SF19">
    <property type="entry name" value="NEPHROCYSTIN-3"/>
    <property type="match status" value="1"/>
</dbReference>
<evidence type="ECO:0000313" key="12">
    <source>
        <dbReference type="Proteomes" id="UP000663828"/>
    </source>
</evidence>
<dbReference type="PANTHER" id="PTHR45641">
    <property type="entry name" value="TETRATRICOPEPTIDE REPEAT PROTEIN (AFU_ORTHOLOGUE AFUA_6G03870)"/>
    <property type="match status" value="1"/>
</dbReference>
<dbReference type="GO" id="GO:0016779">
    <property type="term" value="F:nucleotidyltransferase activity"/>
    <property type="evidence" value="ECO:0007669"/>
    <property type="project" value="UniProtKB-KW"/>
</dbReference>
<dbReference type="PROSITE" id="PS51996">
    <property type="entry name" value="TR_MART"/>
    <property type="match status" value="1"/>
</dbReference>
<feature type="repeat" description="TPR" evidence="8">
    <location>
        <begin position="498"/>
        <end position="531"/>
    </location>
</feature>
<evidence type="ECO:0000256" key="6">
    <source>
        <dbReference type="ARBA" id="ARBA00022803"/>
    </source>
</evidence>
<dbReference type="InterPro" id="IPR000768">
    <property type="entry name" value="ART"/>
</dbReference>
<comment type="caution">
    <text evidence="10">The sequence shown here is derived from an EMBL/GenBank/DDBJ whole genome shotgun (WGS) entry which is preliminary data.</text>
</comment>
<dbReference type="Gene3D" id="3.90.176.10">
    <property type="entry name" value="Toxin ADP-ribosyltransferase, Chain A, domain 1"/>
    <property type="match status" value="1"/>
</dbReference>
<evidence type="ECO:0000256" key="4">
    <source>
        <dbReference type="ARBA" id="ARBA00022695"/>
    </source>
</evidence>
<dbReference type="Proteomes" id="UP000663828">
    <property type="component" value="Unassembled WGS sequence"/>
</dbReference>
<dbReference type="Pfam" id="PF13181">
    <property type="entry name" value="TPR_8"/>
    <property type="match status" value="2"/>
</dbReference>
<dbReference type="OrthoDB" id="69711at2759"/>
<keyword evidence="3 9" id="KW-0808">Transferase</keyword>
<dbReference type="AlphaFoldDB" id="A0A814A7V3"/>
<comment type="catalytic activity">
    <reaction evidence="7 9">
        <text>L-arginyl-[protein] + NAD(+) = N(omega)-(ADP-D-ribosyl)-L-arginyl-[protein] + nicotinamide + H(+)</text>
        <dbReference type="Rhea" id="RHEA:19149"/>
        <dbReference type="Rhea" id="RHEA-COMP:10532"/>
        <dbReference type="Rhea" id="RHEA-COMP:15087"/>
        <dbReference type="ChEBI" id="CHEBI:15378"/>
        <dbReference type="ChEBI" id="CHEBI:17154"/>
        <dbReference type="ChEBI" id="CHEBI:29965"/>
        <dbReference type="ChEBI" id="CHEBI:57540"/>
        <dbReference type="ChEBI" id="CHEBI:142554"/>
        <dbReference type="EC" id="2.4.2.31"/>
    </reaction>
</comment>
<keyword evidence="4" id="KW-0548">Nucleotidyltransferase</keyword>
<dbReference type="SMART" id="SM00028">
    <property type="entry name" value="TPR"/>
    <property type="match status" value="4"/>
</dbReference>
<gene>
    <name evidence="11" type="ORF">EDS130_LOCUS37281</name>
    <name evidence="10" type="ORF">XAT740_LOCUS8501</name>
</gene>
<dbReference type="Pfam" id="PF13424">
    <property type="entry name" value="TPR_12"/>
    <property type="match status" value="1"/>
</dbReference>
<evidence type="ECO:0000256" key="1">
    <source>
        <dbReference type="ARBA" id="ARBA00009558"/>
    </source>
</evidence>
<evidence type="ECO:0000256" key="5">
    <source>
        <dbReference type="ARBA" id="ARBA00022737"/>
    </source>
</evidence>
<reference evidence="10" key="1">
    <citation type="submission" date="2021-02" db="EMBL/GenBank/DDBJ databases">
        <authorList>
            <person name="Nowell W R."/>
        </authorList>
    </citation>
    <scope>NUCLEOTIDE SEQUENCE</scope>
</reference>
<evidence type="ECO:0000313" key="11">
    <source>
        <dbReference type="EMBL" id="CAF1418534.1"/>
    </source>
</evidence>
<protein>
    <recommendedName>
        <fullName evidence="9">NAD(P)(+)--arginine ADP-ribosyltransferase</fullName>
        <ecNumber evidence="9">2.4.2.31</ecNumber>
    </recommendedName>
    <alternativeName>
        <fullName evidence="9">Mono(ADP-ribosyl)transferase</fullName>
    </alternativeName>
</protein>
<keyword evidence="12" id="KW-1185">Reference proteome</keyword>